<evidence type="ECO:0000256" key="1">
    <source>
        <dbReference type="SAM" id="MobiDB-lite"/>
    </source>
</evidence>
<accession>R9VWE1</accession>
<keyword evidence="3" id="KW-1185">Reference proteome</keyword>
<proteinExistence type="predicted"/>
<dbReference type="EMBL" id="KC460990">
    <property type="protein sequence ID" value="AGN89498.1"/>
    <property type="molecule type" value="Genomic_DNA"/>
</dbReference>
<dbReference type="GeneID" id="15957278"/>
<gene>
    <name evidence="2" type="ORF">Eta_0052</name>
</gene>
<reference evidence="2 3" key="1">
    <citation type="journal article" date="2014" name="Virol. J.">
        <title>The genome and proteome of Serratia bacteriophage ? which forms unstable lysogens.</title>
        <authorList>
            <person name="Denyes J.M."/>
            <person name="Krell P.J."/>
            <person name="Manderville R.A."/>
            <person name="Ackermann H.W."/>
            <person name="She Y.M."/>
            <person name="Kropinski A.M."/>
        </authorList>
    </citation>
    <scope>NUCLEOTIDE SEQUENCE [LARGE SCALE GENOMIC DNA]</scope>
</reference>
<name>R9VWE1_9CAUD</name>
<evidence type="ECO:0000313" key="3">
    <source>
        <dbReference type="Proteomes" id="UP000014420"/>
    </source>
</evidence>
<dbReference type="RefSeq" id="YP_008130345.1">
    <property type="nucleotide sequence ID" value="NC_021563.1"/>
</dbReference>
<sequence length="93" mass="9929">MTNNEHNESILEAISKKMSEIEELKSQLKPADDVPHADLATCNANAVEARMAKFGQQEAVKKAMASAVASAMAESEGKIKKAVKNESAKAKAD</sequence>
<feature type="compositionally biased region" description="Basic and acidic residues" evidence="1">
    <location>
        <begin position="75"/>
        <end position="93"/>
    </location>
</feature>
<feature type="region of interest" description="Disordered" evidence="1">
    <location>
        <begin position="74"/>
        <end position="93"/>
    </location>
</feature>
<dbReference type="Proteomes" id="UP000014420">
    <property type="component" value="Segment"/>
</dbReference>
<protein>
    <submittedName>
        <fullName evidence="2">Uncharacterized protein</fullName>
    </submittedName>
</protein>
<dbReference type="KEGG" id="vg:15957278"/>
<evidence type="ECO:0000313" key="2">
    <source>
        <dbReference type="EMBL" id="AGN89498.1"/>
    </source>
</evidence>
<organism evidence="2 3">
    <name type="scientific">Serratia phage Eta</name>
    <dbReference type="NCBI Taxonomy" id="1282995"/>
    <lineage>
        <taxon>Viruses</taxon>
        <taxon>Duplodnaviria</taxon>
        <taxon>Heunggongvirae</taxon>
        <taxon>Uroviricota</taxon>
        <taxon>Caudoviricetes</taxon>
        <taxon>Sarkviridae</taxon>
        <taxon>Seretavirus</taxon>
        <taxon>Seretavirus eta</taxon>
    </lineage>
</organism>